<organism evidence="1 2">
    <name type="scientific">Dermatophagoides farinae</name>
    <name type="common">American house dust mite</name>
    <dbReference type="NCBI Taxonomy" id="6954"/>
    <lineage>
        <taxon>Eukaryota</taxon>
        <taxon>Metazoa</taxon>
        <taxon>Ecdysozoa</taxon>
        <taxon>Arthropoda</taxon>
        <taxon>Chelicerata</taxon>
        <taxon>Arachnida</taxon>
        <taxon>Acari</taxon>
        <taxon>Acariformes</taxon>
        <taxon>Sarcoptiformes</taxon>
        <taxon>Astigmata</taxon>
        <taxon>Psoroptidia</taxon>
        <taxon>Analgoidea</taxon>
        <taxon>Pyroglyphidae</taxon>
        <taxon>Dermatophagoidinae</taxon>
        <taxon>Dermatophagoides</taxon>
    </lineage>
</organism>
<sequence>MKFSEEISFFLYYLDILVNHHPHHLILSPMYGMKNEMQIFCTGMKKNQTKNLKTTRALPLFSFPNQIRKKPNNLNNESDHQQQ</sequence>
<name>A0A922KZJ0_DERFA</name>
<evidence type="ECO:0000313" key="1">
    <source>
        <dbReference type="EMBL" id="KAH9506755.1"/>
    </source>
</evidence>
<reference evidence="1" key="1">
    <citation type="submission" date="2013-05" db="EMBL/GenBank/DDBJ databases">
        <authorList>
            <person name="Yim A.K.Y."/>
            <person name="Chan T.F."/>
            <person name="Ji K.M."/>
            <person name="Liu X.Y."/>
            <person name="Zhou J.W."/>
            <person name="Li R.Q."/>
            <person name="Yang K.Y."/>
            <person name="Li J."/>
            <person name="Li M."/>
            <person name="Law P.T.W."/>
            <person name="Wu Y.L."/>
            <person name="Cai Z.L."/>
            <person name="Qin H."/>
            <person name="Bao Y."/>
            <person name="Leung R.K.K."/>
            <person name="Ng P.K.S."/>
            <person name="Zou J."/>
            <person name="Zhong X.J."/>
            <person name="Ran P.X."/>
            <person name="Zhong N.S."/>
            <person name="Liu Z.G."/>
            <person name="Tsui S.K.W."/>
        </authorList>
    </citation>
    <scope>NUCLEOTIDE SEQUENCE</scope>
    <source>
        <strain evidence="1">Derf</strain>
        <tissue evidence="1">Whole organism</tissue>
    </source>
</reference>
<keyword evidence="2" id="KW-1185">Reference proteome</keyword>
<reference evidence="1" key="2">
    <citation type="journal article" date="2022" name="Res Sq">
        <title>Comparative Genomics Reveals Insights into the Divergent Evolution of Astigmatic Mites and Household Pest Adaptations.</title>
        <authorList>
            <person name="Xiong Q."/>
            <person name="Wan A.T.-Y."/>
            <person name="Liu X.-Y."/>
            <person name="Fung C.S.-H."/>
            <person name="Xiao X."/>
            <person name="Malainual N."/>
            <person name="Hou J."/>
            <person name="Wang L."/>
            <person name="Wang M."/>
            <person name="Yang K."/>
            <person name="Cui Y."/>
            <person name="Leung E."/>
            <person name="Nong W."/>
            <person name="Shin S.-K."/>
            <person name="Au S."/>
            <person name="Jeong K.Y."/>
            <person name="Chew F.T."/>
            <person name="Hui J."/>
            <person name="Leung T.F."/>
            <person name="Tungtrongchitr A."/>
            <person name="Zhong N."/>
            <person name="Liu Z."/>
            <person name="Tsui S."/>
        </authorList>
    </citation>
    <scope>NUCLEOTIDE SEQUENCE</scope>
    <source>
        <strain evidence="1">Derf</strain>
        <tissue evidence="1">Whole organism</tissue>
    </source>
</reference>
<dbReference type="Proteomes" id="UP000790347">
    <property type="component" value="Unassembled WGS sequence"/>
</dbReference>
<evidence type="ECO:0000313" key="2">
    <source>
        <dbReference type="Proteomes" id="UP000790347"/>
    </source>
</evidence>
<dbReference type="AlphaFoldDB" id="A0A922KZJ0"/>
<proteinExistence type="predicted"/>
<dbReference type="EMBL" id="ASGP02000005">
    <property type="protein sequence ID" value="KAH9506755.1"/>
    <property type="molecule type" value="Genomic_DNA"/>
</dbReference>
<comment type="caution">
    <text evidence="1">The sequence shown here is derived from an EMBL/GenBank/DDBJ whole genome shotgun (WGS) entry which is preliminary data.</text>
</comment>
<gene>
    <name evidence="1" type="ORF">DERF_011472</name>
</gene>
<protein>
    <submittedName>
        <fullName evidence="1">Uncharacterized protein</fullName>
    </submittedName>
</protein>
<accession>A0A922KZJ0</accession>